<dbReference type="PANTHER" id="PTHR31672:SF13">
    <property type="entry name" value="F-BOX PROTEIN CPR30-LIKE"/>
    <property type="match status" value="1"/>
</dbReference>
<dbReference type="PROSITE" id="PS50181">
    <property type="entry name" value="FBOX"/>
    <property type="match status" value="1"/>
</dbReference>
<dbReference type="InterPro" id="IPR017451">
    <property type="entry name" value="F-box-assoc_interact_dom"/>
</dbReference>
<keyword evidence="2" id="KW-1185">Reference proteome</keyword>
<reference evidence="2" key="1">
    <citation type="journal article" date="2020" name="Plant Biotechnol. J.">
        <title>The pomegranate (Punica granatum L.) draft genome dissects genetic divergence between soft- and hard-seeded cultivars.</title>
        <authorList>
            <person name="Luo X."/>
            <person name="Li H."/>
            <person name="Wu Z."/>
            <person name="Yao W."/>
            <person name="Zhao P."/>
            <person name="Cao D."/>
            <person name="Yu H."/>
            <person name="Li K."/>
            <person name="Poudel K."/>
            <person name="Zhao D."/>
            <person name="Zhang F."/>
            <person name="Xia X."/>
            <person name="Chen L."/>
            <person name="Wang Q."/>
            <person name="Jing D."/>
            <person name="Cao S."/>
        </authorList>
    </citation>
    <scope>NUCLEOTIDE SEQUENCE [LARGE SCALE GENOMIC DNA]</scope>
    <source>
        <strain evidence="2">cv. Tunisia</strain>
    </source>
</reference>
<dbReference type="Proteomes" id="UP000515151">
    <property type="component" value="Chromosome 1"/>
</dbReference>
<organism evidence="2 3">
    <name type="scientific">Punica granatum</name>
    <name type="common">Pomegranate</name>
    <dbReference type="NCBI Taxonomy" id="22663"/>
    <lineage>
        <taxon>Eukaryota</taxon>
        <taxon>Viridiplantae</taxon>
        <taxon>Streptophyta</taxon>
        <taxon>Embryophyta</taxon>
        <taxon>Tracheophyta</taxon>
        <taxon>Spermatophyta</taxon>
        <taxon>Magnoliopsida</taxon>
        <taxon>eudicotyledons</taxon>
        <taxon>Gunneridae</taxon>
        <taxon>Pentapetalae</taxon>
        <taxon>rosids</taxon>
        <taxon>malvids</taxon>
        <taxon>Myrtales</taxon>
        <taxon>Lythraceae</taxon>
        <taxon>Punica</taxon>
    </lineage>
</organism>
<name>A0A6P8DE10_PUNGR</name>
<sequence>MEKLSDDILVQILTRIPARSVTQLKLTNKKWCALISHPLFVRAYAEHLRTDMRAVRILKIDRFCLQGASNVGPPQSIVFEVFEGHSFDIEVTNLHDPISHFTPTKIQVAGSCDGLIFFIRHCGMYHVLSLWNPSTKEVRDLPDDLNGTYKFGLSQRVPFGLGIGFDRQMDDYKIVRAACSQNEHGVKETVVDVFTLKTNAWRRIHDNPREKFREVPLPESNANTEFQGIGIIDGCLVIYTVYWKRSGLFEAWAMKEFGGRASWAKLFSISGDRLPTPTKRLQLISLRNGKILLGLDRNEIVLYDIAEGSCQFLLDIGWSDFRYEFIVYVESLISPYPIRGISR</sequence>
<dbReference type="SMART" id="SM00256">
    <property type="entry name" value="FBOX"/>
    <property type="match status" value="1"/>
</dbReference>
<dbReference type="InterPro" id="IPR006527">
    <property type="entry name" value="F-box-assoc_dom_typ1"/>
</dbReference>
<dbReference type="InterPro" id="IPR001810">
    <property type="entry name" value="F-box_dom"/>
</dbReference>
<dbReference type="Pfam" id="PF00646">
    <property type="entry name" value="F-box"/>
    <property type="match status" value="1"/>
</dbReference>
<dbReference type="InterPro" id="IPR050796">
    <property type="entry name" value="SCF_F-box_component"/>
</dbReference>
<evidence type="ECO:0000259" key="1">
    <source>
        <dbReference type="PROSITE" id="PS50181"/>
    </source>
</evidence>
<evidence type="ECO:0000313" key="2">
    <source>
        <dbReference type="Proteomes" id="UP000515151"/>
    </source>
</evidence>
<protein>
    <submittedName>
        <fullName evidence="3">F-box/kelch-repeat protein At3g23880-like isoform X2</fullName>
    </submittedName>
</protein>
<dbReference type="PANTHER" id="PTHR31672">
    <property type="entry name" value="BNACNNG10540D PROTEIN"/>
    <property type="match status" value="1"/>
</dbReference>
<reference evidence="3" key="2">
    <citation type="submission" date="2025-08" db="UniProtKB">
        <authorList>
            <consortium name="RefSeq"/>
        </authorList>
    </citation>
    <scope>IDENTIFICATION</scope>
    <source>
        <tissue evidence="3">Leaf</tissue>
    </source>
</reference>
<dbReference type="SUPFAM" id="SSF81383">
    <property type="entry name" value="F-box domain"/>
    <property type="match status" value="1"/>
</dbReference>
<dbReference type="RefSeq" id="XP_031389543.1">
    <property type="nucleotide sequence ID" value="XM_031533683.1"/>
</dbReference>
<feature type="domain" description="F-box" evidence="1">
    <location>
        <begin position="1"/>
        <end position="47"/>
    </location>
</feature>
<dbReference type="InterPro" id="IPR036047">
    <property type="entry name" value="F-box-like_dom_sf"/>
</dbReference>
<evidence type="ECO:0000313" key="3">
    <source>
        <dbReference type="RefSeq" id="XP_031389543.1"/>
    </source>
</evidence>
<dbReference type="GeneID" id="116202214"/>
<dbReference type="AlphaFoldDB" id="A0A6P8DE10"/>
<proteinExistence type="predicted"/>
<gene>
    <name evidence="3" type="primary">LOC116202214</name>
</gene>
<dbReference type="Pfam" id="PF07734">
    <property type="entry name" value="FBA_1"/>
    <property type="match status" value="1"/>
</dbReference>
<dbReference type="NCBIfam" id="TIGR01640">
    <property type="entry name" value="F_box_assoc_1"/>
    <property type="match status" value="1"/>
</dbReference>
<accession>A0A6P8DE10</accession>